<proteinExistence type="predicted"/>
<organism evidence="1">
    <name type="scientific">Sesamum angustifolium</name>
    <dbReference type="NCBI Taxonomy" id="2727405"/>
    <lineage>
        <taxon>Eukaryota</taxon>
        <taxon>Viridiplantae</taxon>
        <taxon>Streptophyta</taxon>
        <taxon>Embryophyta</taxon>
        <taxon>Tracheophyta</taxon>
        <taxon>Spermatophyta</taxon>
        <taxon>Magnoliopsida</taxon>
        <taxon>eudicotyledons</taxon>
        <taxon>Gunneridae</taxon>
        <taxon>Pentapetalae</taxon>
        <taxon>asterids</taxon>
        <taxon>lamiids</taxon>
        <taxon>Lamiales</taxon>
        <taxon>Pedaliaceae</taxon>
        <taxon>Sesamum</taxon>
    </lineage>
</organism>
<dbReference type="EMBL" id="JACGWK010000005">
    <property type="protein sequence ID" value="KAL0354289.1"/>
    <property type="molecule type" value="Genomic_DNA"/>
</dbReference>
<evidence type="ECO:0000313" key="1">
    <source>
        <dbReference type="EMBL" id="KAL0354289.1"/>
    </source>
</evidence>
<protein>
    <submittedName>
        <fullName evidence="1">Uncharacterized protein</fullName>
    </submittedName>
</protein>
<sequence>MVAELVPPIADSNGDDVEKGREIVLGKNVHITCLEVMEPNVADKFAGDKEAYIVSVLARY</sequence>
<name>A0AAW2PDR2_9LAMI</name>
<dbReference type="AlphaFoldDB" id="A0AAW2PDR2"/>
<accession>A0AAW2PDR2</accession>
<reference evidence="1" key="2">
    <citation type="journal article" date="2024" name="Plant">
        <title>Genomic evolution and insights into agronomic trait innovations of Sesamum species.</title>
        <authorList>
            <person name="Miao H."/>
            <person name="Wang L."/>
            <person name="Qu L."/>
            <person name="Liu H."/>
            <person name="Sun Y."/>
            <person name="Le M."/>
            <person name="Wang Q."/>
            <person name="Wei S."/>
            <person name="Zheng Y."/>
            <person name="Lin W."/>
            <person name="Duan Y."/>
            <person name="Cao H."/>
            <person name="Xiong S."/>
            <person name="Wang X."/>
            <person name="Wei L."/>
            <person name="Li C."/>
            <person name="Ma Q."/>
            <person name="Ju M."/>
            <person name="Zhao R."/>
            <person name="Li G."/>
            <person name="Mu C."/>
            <person name="Tian Q."/>
            <person name="Mei H."/>
            <person name="Zhang T."/>
            <person name="Gao T."/>
            <person name="Zhang H."/>
        </authorList>
    </citation>
    <scope>NUCLEOTIDE SEQUENCE</scope>
    <source>
        <strain evidence="1">G01</strain>
    </source>
</reference>
<reference evidence="1" key="1">
    <citation type="submission" date="2020-06" db="EMBL/GenBank/DDBJ databases">
        <authorList>
            <person name="Li T."/>
            <person name="Hu X."/>
            <person name="Zhang T."/>
            <person name="Song X."/>
            <person name="Zhang H."/>
            <person name="Dai N."/>
            <person name="Sheng W."/>
            <person name="Hou X."/>
            <person name="Wei L."/>
        </authorList>
    </citation>
    <scope>NUCLEOTIDE SEQUENCE</scope>
    <source>
        <strain evidence="1">G01</strain>
        <tissue evidence="1">Leaf</tissue>
    </source>
</reference>
<comment type="caution">
    <text evidence="1">The sequence shown here is derived from an EMBL/GenBank/DDBJ whole genome shotgun (WGS) entry which is preliminary data.</text>
</comment>
<gene>
    <name evidence="1" type="ORF">Sangu_1010200</name>
</gene>